<feature type="compositionally biased region" description="Pro residues" evidence="1">
    <location>
        <begin position="271"/>
        <end position="295"/>
    </location>
</feature>
<feature type="region of interest" description="Disordered" evidence="1">
    <location>
        <begin position="518"/>
        <end position="572"/>
    </location>
</feature>
<dbReference type="EMBL" id="ML119336">
    <property type="protein sequence ID" value="RPB06464.1"/>
    <property type="molecule type" value="Genomic_DNA"/>
</dbReference>
<sequence>MSMSGRQSEATHEDGASSSSNGRYCDSRGPQNHHTPYITRDSVYLPEWASRMGHAGSSANNGNQYEPSRPRYVPRPRESSVWRDWAYRGSGEGDIGTWKPPRRGPLRAGSVPGLGGESREVVGGAGGGERNTTGVERRPLVAPPQLGVRSGGIDAPAAASQQPRPHPPVAISDAPSSSSIGVPSSVSRKRRSRRRRSRTVETIDPVTGCPVTVPPQRAAAAAAPSSSSSSAVTTPSFSSVTTPSSSSSVTTTPSQSRPISRPALSTISSPQPRPGPVAPSGPPPPPPPPPPPLHPLGPVSIIDSVPSSSETVSLQPVLRPSSNIANTPQSHHPSPVSLSVPPSHPDPRPAKVALANPAPSSDVAANQQAHLRPGPIVTSDPGPSPAVSDPRRSPRPVLVLRPPRVVAAAPQPRPPAVQVIYSTSPTSPGGDRSSSTAPCDIYGIPTTSPSPRDSNSRSSSTAPSSILFTSPSPRNSNRRSSSTATCYIYSILSTSPSPRDSNSGSSSSTTCYIYSILSTSPSPRNSDSRSSSTAPCYIYSTSPSSPSPRNSNSRSSSTAPYSIPHTLTSPGP</sequence>
<feature type="compositionally biased region" description="Basic residues" evidence="1">
    <location>
        <begin position="187"/>
        <end position="197"/>
    </location>
</feature>
<evidence type="ECO:0000313" key="3">
    <source>
        <dbReference type="Proteomes" id="UP000277580"/>
    </source>
</evidence>
<feature type="compositionally biased region" description="Low complexity" evidence="1">
    <location>
        <begin position="296"/>
        <end position="309"/>
    </location>
</feature>
<evidence type="ECO:0000313" key="2">
    <source>
        <dbReference type="EMBL" id="RPB06464.1"/>
    </source>
</evidence>
<feature type="compositionally biased region" description="Low complexity" evidence="1">
    <location>
        <begin position="518"/>
        <end position="562"/>
    </location>
</feature>
<dbReference type="InParanoid" id="A0A3N4K7F4"/>
<accession>A0A3N4K7F4</accession>
<feature type="compositionally biased region" description="Low complexity" evidence="1">
    <location>
        <begin position="445"/>
        <end position="481"/>
    </location>
</feature>
<reference evidence="2 3" key="1">
    <citation type="journal article" date="2018" name="Nat. Ecol. Evol.">
        <title>Pezizomycetes genomes reveal the molecular basis of ectomycorrhizal truffle lifestyle.</title>
        <authorList>
            <person name="Murat C."/>
            <person name="Payen T."/>
            <person name="Noel B."/>
            <person name="Kuo A."/>
            <person name="Morin E."/>
            <person name="Chen J."/>
            <person name="Kohler A."/>
            <person name="Krizsan K."/>
            <person name="Balestrini R."/>
            <person name="Da Silva C."/>
            <person name="Montanini B."/>
            <person name="Hainaut M."/>
            <person name="Levati E."/>
            <person name="Barry K.W."/>
            <person name="Belfiori B."/>
            <person name="Cichocki N."/>
            <person name="Clum A."/>
            <person name="Dockter R.B."/>
            <person name="Fauchery L."/>
            <person name="Guy J."/>
            <person name="Iotti M."/>
            <person name="Le Tacon F."/>
            <person name="Lindquist E.A."/>
            <person name="Lipzen A."/>
            <person name="Malagnac F."/>
            <person name="Mello A."/>
            <person name="Molinier V."/>
            <person name="Miyauchi S."/>
            <person name="Poulain J."/>
            <person name="Riccioni C."/>
            <person name="Rubini A."/>
            <person name="Sitrit Y."/>
            <person name="Splivallo R."/>
            <person name="Traeger S."/>
            <person name="Wang M."/>
            <person name="Zifcakova L."/>
            <person name="Wipf D."/>
            <person name="Zambonelli A."/>
            <person name="Paolocci F."/>
            <person name="Nowrousian M."/>
            <person name="Ottonello S."/>
            <person name="Baldrian P."/>
            <person name="Spatafora J.W."/>
            <person name="Henrissat B."/>
            <person name="Nagy L.G."/>
            <person name="Aury J.M."/>
            <person name="Wincker P."/>
            <person name="Grigoriev I.V."/>
            <person name="Bonfante P."/>
            <person name="Martin F.M."/>
        </authorList>
    </citation>
    <scope>NUCLEOTIDE SEQUENCE [LARGE SCALE GENOMIC DNA]</scope>
    <source>
        <strain evidence="2 3">CCBAS932</strain>
    </source>
</reference>
<feature type="compositionally biased region" description="Polar residues" evidence="1">
    <location>
        <begin position="57"/>
        <end position="66"/>
    </location>
</feature>
<evidence type="ECO:0000256" key="1">
    <source>
        <dbReference type="SAM" id="MobiDB-lite"/>
    </source>
</evidence>
<feature type="non-terminal residue" evidence="2">
    <location>
        <position position="572"/>
    </location>
</feature>
<feature type="compositionally biased region" description="Low complexity" evidence="1">
    <location>
        <begin position="330"/>
        <end position="341"/>
    </location>
</feature>
<organism evidence="2 3">
    <name type="scientific">Morchella conica CCBAS932</name>
    <dbReference type="NCBI Taxonomy" id="1392247"/>
    <lineage>
        <taxon>Eukaryota</taxon>
        <taxon>Fungi</taxon>
        <taxon>Dikarya</taxon>
        <taxon>Ascomycota</taxon>
        <taxon>Pezizomycotina</taxon>
        <taxon>Pezizomycetes</taxon>
        <taxon>Pezizales</taxon>
        <taxon>Morchellaceae</taxon>
        <taxon>Morchella</taxon>
    </lineage>
</organism>
<dbReference type="STRING" id="1392247.A0A3N4K7F4"/>
<feature type="region of interest" description="Disordered" evidence="1">
    <location>
        <begin position="52"/>
        <end position="481"/>
    </location>
</feature>
<gene>
    <name evidence="2" type="ORF">P167DRAFT_550505</name>
</gene>
<feature type="compositionally biased region" description="Low complexity" evidence="1">
    <location>
        <begin position="210"/>
        <end position="258"/>
    </location>
</feature>
<feature type="compositionally biased region" description="Polar residues" evidence="1">
    <location>
        <begin position="420"/>
        <end position="437"/>
    </location>
</feature>
<feature type="compositionally biased region" description="Low complexity" evidence="1">
    <location>
        <begin position="395"/>
        <end position="410"/>
    </location>
</feature>
<feature type="region of interest" description="Disordered" evidence="1">
    <location>
        <begin position="1"/>
        <end position="39"/>
    </location>
</feature>
<name>A0A3N4K7F4_9PEZI</name>
<dbReference type="Proteomes" id="UP000277580">
    <property type="component" value="Unassembled WGS sequence"/>
</dbReference>
<feature type="compositionally biased region" description="Low complexity" evidence="1">
    <location>
        <begin position="169"/>
        <end position="186"/>
    </location>
</feature>
<feature type="compositionally biased region" description="Polar residues" evidence="1">
    <location>
        <begin position="310"/>
        <end position="329"/>
    </location>
</feature>
<protein>
    <submittedName>
        <fullName evidence="2">Uncharacterized protein</fullName>
    </submittedName>
</protein>
<proteinExistence type="predicted"/>
<keyword evidence="3" id="KW-1185">Reference proteome</keyword>
<dbReference type="AlphaFoldDB" id="A0A3N4K7F4"/>